<dbReference type="RefSeq" id="XP_028672798.1">
    <property type="nucleotide sequence ID" value="XM_028816965.2"/>
</dbReference>
<gene>
    <name evidence="2" type="primary">LOC114663217</name>
</gene>
<dbReference type="PROSITE" id="PS51087">
    <property type="entry name" value="APAG"/>
    <property type="match status" value="1"/>
</dbReference>
<dbReference type="Ensembl" id="ENSECRT00000034332.1">
    <property type="protein sequence ID" value="ENSECRP00000033602.1"/>
    <property type="gene ID" value="ENSECRG00000022752.1"/>
</dbReference>
<evidence type="ECO:0000313" key="3">
    <source>
        <dbReference type="Proteomes" id="UP000694620"/>
    </source>
</evidence>
<dbReference type="GO" id="GO:0003677">
    <property type="term" value="F:DNA binding"/>
    <property type="evidence" value="ECO:0007669"/>
    <property type="project" value="InterPro"/>
</dbReference>
<reference evidence="2" key="1">
    <citation type="submission" date="2021-06" db="EMBL/GenBank/DDBJ databases">
        <authorList>
            <consortium name="Wellcome Sanger Institute Data Sharing"/>
        </authorList>
    </citation>
    <scope>NUCLEOTIDE SEQUENCE [LARGE SCALE GENOMIC DNA]</scope>
</reference>
<reference evidence="2" key="3">
    <citation type="submission" date="2025-09" db="UniProtKB">
        <authorList>
            <consortium name="Ensembl"/>
        </authorList>
    </citation>
    <scope>IDENTIFICATION</scope>
</reference>
<dbReference type="GO" id="GO:0042645">
    <property type="term" value="C:mitochondrial nucleoid"/>
    <property type="evidence" value="ECO:0007669"/>
    <property type="project" value="TreeGrafter"/>
</dbReference>
<evidence type="ECO:0000313" key="2">
    <source>
        <dbReference type="Ensembl" id="ENSECRP00000033602.1"/>
    </source>
</evidence>
<feature type="domain" description="ApaG" evidence="1">
    <location>
        <begin position="228"/>
        <end position="353"/>
    </location>
</feature>
<organism evidence="2 3">
    <name type="scientific">Erpetoichthys calabaricus</name>
    <name type="common">Rope fish</name>
    <name type="synonym">Calamoichthys calabaricus</name>
    <dbReference type="NCBI Taxonomy" id="27687"/>
    <lineage>
        <taxon>Eukaryota</taxon>
        <taxon>Metazoa</taxon>
        <taxon>Chordata</taxon>
        <taxon>Craniata</taxon>
        <taxon>Vertebrata</taxon>
        <taxon>Euteleostomi</taxon>
        <taxon>Actinopterygii</taxon>
        <taxon>Polypteriformes</taxon>
        <taxon>Polypteridae</taxon>
        <taxon>Erpetoichthys</taxon>
    </lineage>
</organism>
<dbReference type="GeneTree" id="ENSGT00940000153571"/>
<name>A0A8C4TMY7_ERPCA</name>
<dbReference type="SMART" id="SM00992">
    <property type="entry name" value="YccV-like"/>
    <property type="match status" value="1"/>
</dbReference>
<dbReference type="GO" id="GO:0070987">
    <property type="term" value="P:error-free translesion synthesis"/>
    <property type="evidence" value="ECO:0007669"/>
    <property type="project" value="TreeGrafter"/>
</dbReference>
<dbReference type="AlphaFoldDB" id="A0A8C4TMY7"/>
<dbReference type="Proteomes" id="UP000694620">
    <property type="component" value="Chromosome 12"/>
</dbReference>
<protein>
    <submittedName>
        <fullName evidence="2">Polymerase delta-interacting protein 2-like</fullName>
    </submittedName>
</protein>
<dbReference type="PANTHER" id="PTHR14289">
    <property type="entry name" value="F-BOX ONLY PROTEIN 3"/>
    <property type="match status" value="1"/>
</dbReference>
<dbReference type="GeneID" id="114663217"/>
<dbReference type="PANTHER" id="PTHR14289:SF16">
    <property type="entry name" value="POLYMERASE DELTA-INTERACTING PROTEIN 2"/>
    <property type="match status" value="1"/>
</dbReference>
<dbReference type="NCBIfam" id="NF003967">
    <property type="entry name" value="PRK05461.1"/>
    <property type="match status" value="1"/>
</dbReference>
<dbReference type="Pfam" id="PF08755">
    <property type="entry name" value="YccV-like"/>
    <property type="match status" value="1"/>
</dbReference>
<accession>A0A8C4TMY7</accession>
<dbReference type="InterPro" id="IPR011722">
    <property type="entry name" value="Hemimethylated_DNA-bd_dom"/>
</dbReference>
<dbReference type="Gene3D" id="2.60.40.1470">
    <property type="entry name" value="ApaG domain"/>
    <property type="match status" value="1"/>
</dbReference>
<sequence length="360" mass="40845">MAICALRLRVAAACGLGSGSRRGLMAAAGRTFCPLAAPLSRRMSSTPRTTPRQLQQVGQLETPKKESYAAGQLFLHRVFGYRGVVLFSWLTCLYDRNCTGRRHPSSDKRAPGGSEEMQNQKLMCYQVLVDSRDCPHIRAHVEAVAFLANDDDSPALYAIPGLDYANHDDILPYSSNDSRPIHHELFDHFFTATSENVSSSGTLRHTSEPLQTWQSKQQPWLKLSSIHRETTEGIRVSAMPFYMGMRETRSTRVYWWRYFIRLENLTESPVQLRERHWRIFSLSGTLETVRGRGVIGREPVLSREQPAFQYSSHVSLQSPSGHMWGTFLMERGDGDSFDCRIPPFALESRTEDQPECGRTK</sequence>
<keyword evidence="3" id="KW-1185">Reference proteome</keyword>
<dbReference type="OrthoDB" id="5913487at2759"/>
<dbReference type="GO" id="GO:0005634">
    <property type="term" value="C:nucleus"/>
    <property type="evidence" value="ECO:0007669"/>
    <property type="project" value="TreeGrafter"/>
</dbReference>
<dbReference type="SUPFAM" id="SSF141255">
    <property type="entry name" value="YccV-like"/>
    <property type="match status" value="1"/>
</dbReference>
<dbReference type="InterPro" id="IPR036623">
    <property type="entry name" value="Hemimethylated_DNA-bd_sf"/>
</dbReference>
<dbReference type="SUPFAM" id="SSF110069">
    <property type="entry name" value="ApaG-like"/>
    <property type="match status" value="1"/>
</dbReference>
<reference evidence="2" key="2">
    <citation type="submission" date="2025-08" db="UniProtKB">
        <authorList>
            <consortium name="Ensembl"/>
        </authorList>
    </citation>
    <scope>IDENTIFICATION</scope>
</reference>
<dbReference type="InterPro" id="IPR007474">
    <property type="entry name" value="ApaG_domain"/>
</dbReference>
<dbReference type="Pfam" id="PF04379">
    <property type="entry name" value="DUF525"/>
    <property type="match status" value="1"/>
</dbReference>
<evidence type="ECO:0000259" key="1">
    <source>
        <dbReference type="PROSITE" id="PS51087"/>
    </source>
</evidence>
<dbReference type="InterPro" id="IPR036767">
    <property type="entry name" value="ApaG_sf"/>
</dbReference>
<proteinExistence type="predicted"/>